<evidence type="ECO:0000313" key="2">
    <source>
        <dbReference type="EMBL" id="VWC52802.1"/>
    </source>
</evidence>
<dbReference type="SUPFAM" id="SSF53098">
    <property type="entry name" value="Ribonuclease H-like"/>
    <property type="match status" value="1"/>
</dbReference>
<feature type="domain" description="Integrase catalytic" evidence="1">
    <location>
        <begin position="1"/>
        <end position="144"/>
    </location>
</feature>
<dbReference type="EMBL" id="CABVPW010000096">
    <property type="protein sequence ID" value="VWC52802.1"/>
    <property type="molecule type" value="Genomic_DNA"/>
</dbReference>
<dbReference type="AlphaFoldDB" id="A0A6P2T9G8"/>
<dbReference type="GO" id="GO:0015074">
    <property type="term" value="P:DNA integration"/>
    <property type="evidence" value="ECO:0007669"/>
    <property type="project" value="InterPro"/>
</dbReference>
<accession>A0A6P2T9G8</accession>
<dbReference type="PANTHER" id="PTHR46889:SF4">
    <property type="entry name" value="TRANSPOSASE INSO FOR INSERTION SEQUENCE ELEMENT IS911B-RELATED"/>
    <property type="match status" value="1"/>
</dbReference>
<name>A0A6P2T9G8_BURL3</name>
<dbReference type="PANTHER" id="PTHR46889">
    <property type="entry name" value="TRANSPOSASE INSF FOR INSERTION SEQUENCE IS3B-RELATED"/>
    <property type="match status" value="1"/>
</dbReference>
<dbReference type="InterPro" id="IPR036397">
    <property type="entry name" value="RNaseH_sf"/>
</dbReference>
<dbReference type="PROSITE" id="PS50994">
    <property type="entry name" value="INTEGRASE"/>
    <property type="match status" value="1"/>
</dbReference>
<dbReference type="GO" id="GO:0003676">
    <property type="term" value="F:nucleic acid binding"/>
    <property type="evidence" value="ECO:0007669"/>
    <property type="project" value="InterPro"/>
</dbReference>
<dbReference type="InterPro" id="IPR012337">
    <property type="entry name" value="RNaseH-like_sf"/>
</dbReference>
<gene>
    <name evidence="2" type="ORF">BLA23254_08069</name>
</gene>
<reference evidence="2 3" key="1">
    <citation type="submission" date="2019-09" db="EMBL/GenBank/DDBJ databases">
        <authorList>
            <person name="Depoorter E."/>
        </authorList>
    </citation>
    <scope>NUCLEOTIDE SEQUENCE [LARGE SCALE GENOMIC DNA]</scope>
    <source>
        <strain evidence="2">LMG 23254</strain>
    </source>
</reference>
<evidence type="ECO:0000313" key="3">
    <source>
        <dbReference type="Proteomes" id="UP000494218"/>
    </source>
</evidence>
<dbReference type="InterPro" id="IPR001584">
    <property type="entry name" value="Integrase_cat-core"/>
</dbReference>
<organism evidence="2 3">
    <name type="scientific">Burkholderia lata (strain ATCC 17760 / DSM 23089 / LMG 22485 / NCIMB 9086 / R18194 / 383)</name>
    <dbReference type="NCBI Taxonomy" id="482957"/>
    <lineage>
        <taxon>Bacteria</taxon>
        <taxon>Pseudomonadati</taxon>
        <taxon>Pseudomonadota</taxon>
        <taxon>Betaproteobacteria</taxon>
        <taxon>Burkholderiales</taxon>
        <taxon>Burkholderiaceae</taxon>
        <taxon>Burkholderia</taxon>
        <taxon>Burkholderia cepacia complex</taxon>
    </lineage>
</organism>
<protein>
    <submittedName>
        <fullName evidence="2">Putative transposase</fullName>
    </submittedName>
</protein>
<dbReference type="Gene3D" id="3.30.420.10">
    <property type="entry name" value="Ribonuclease H-like superfamily/Ribonuclease H"/>
    <property type="match status" value="1"/>
</dbReference>
<proteinExistence type="predicted"/>
<evidence type="ECO:0000259" key="1">
    <source>
        <dbReference type="PROSITE" id="PS50994"/>
    </source>
</evidence>
<dbReference type="InterPro" id="IPR050900">
    <property type="entry name" value="Transposase_IS3/IS150/IS904"/>
</dbReference>
<dbReference type="Proteomes" id="UP000494218">
    <property type="component" value="Unassembled WGS sequence"/>
</dbReference>
<sequence>MVRGFVYLTAVVDWASRKIIEHRVAITLEAVHIFEALVAAFACWGLLDIVKTDQGTQFTEGTFTEAVLGRSTRLSMDGKGVSRNNVFVERVWCSIMYEEVYLRAYELASRGWRSIGDYIKLCNRKRPYSILADRIPDEAYVGILSELASSSLFSCTRG</sequence>